<feature type="transmembrane region" description="Helical" evidence="1">
    <location>
        <begin position="159"/>
        <end position="177"/>
    </location>
</feature>
<dbReference type="GO" id="GO:0005886">
    <property type="term" value="C:plasma membrane"/>
    <property type="evidence" value="ECO:0007669"/>
    <property type="project" value="TreeGrafter"/>
</dbReference>
<dbReference type="PANTHER" id="PTHR34989:SF1">
    <property type="entry name" value="PROTEIN HDED"/>
    <property type="match status" value="1"/>
</dbReference>
<keyword evidence="1" id="KW-1133">Transmembrane helix</keyword>
<protein>
    <submittedName>
        <fullName evidence="2">HdeD family acid-resistance protein</fullName>
    </submittedName>
</protein>
<dbReference type="PANTHER" id="PTHR34989">
    <property type="entry name" value="PROTEIN HDED"/>
    <property type="match status" value="1"/>
</dbReference>
<feature type="transmembrane region" description="Helical" evidence="1">
    <location>
        <begin position="53"/>
        <end position="73"/>
    </location>
</feature>
<dbReference type="RefSeq" id="WP_406697366.1">
    <property type="nucleotide sequence ID" value="NZ_CP155447.1"/>
</dbReference>
<keyword evidence="1" id="KW-0472">Membrane</keyword>
<organism evidence="2">
    <name type="scientific">Singulisphaera sp. Ch08</name>
    <dbReference type="NCBI Taxonomy" id="3120278"/>
    <lineage>
        <taxon>Bacteria</taxon>
        <taxon>Pseudomonadati</taxon>
        <taxon>Planctomycetota</taxon>
        <taxon>Planctomycetia</taxon>
        <taxon>Isosphaerales</taxon>
        <taxon>Isosphaeraceae</taxon>
        <taxon>Singulisphaera</taxon>
    </lineage>
</organism>
<dbReference type="InterPro" id="IPR052712">
    <property type="entry name" value="Acid_resist_chaperone_HdeD"/>
</dbReference>
<name>A0AAU7CH60_9BACT</name>
<feature type="transmembrane region" description="Helical" evidence="1">
    <location>
        <begin position="132"/>
        <end position="153"/>
    </location>
</feature>
<reference evidence="2" key="1">
    <citation type="submission" date="2024-05" db="EMBL/GenBank/DDBJ databases">
        <title>Planctomycetes of the genus Singulisphaera possess chitinolytic capabilities.</title>
        <authorList>
            <person name="Ivanova A."/>
        </authorList>
    </citation>
    <scope>NUCLEOTIDE SEQUENCE</scope>
    <source>
        <strain evidence="2">Ch08T</strain>
    </source>
</reference>
<feature type="transmembrane region" description="Helical" evidence="1">
    <location>
        <begin position="104"/>
        <end position="125"/>
    </location>
</feature>
<dbReference type="AlphaFoldDB" id="A0AAU7CH60"/>
<evidence type="ECO:0000256" key="1">
    <source>
        <dbReference type="SAM" id="Phobius"/>
    </source>
</evidence>
<dbReference type="Pfam" id="PF03729">
    <property type="entry name" value="DUF308"/>
    <property type="match status" value="1"/>
</dbReference>
<dbReference type="EMBL" id="CP155447">
    <property type="protein sequence ID" value="XBH04581.1"/>
    <property type="molecule type" value="Genomic_DNA"/>
</dbReference>
<sequence length="195" mass="21043">MSTAYNRFPIAELRHDLNALRRNWLWFVVLGIALIVLGGVALASVVVASLATAVVIGALILMGGVGETIGAFWCRGWSGFFFHLLSGVLSIVVGILFLRSPIGALLALTLLLACLLIVGGIFKVIVALSFRFAAWGWPLVSGIIDVILGVMIWQEWPASALWVIGLFMGISLVFRGFNWIGLGLSLRTLPRAELP</sequence>
<keyword evidence="1" id="KW-0812">Transmembrane</keyword>
<feature type="transmembrane region" description="Helical" evidence="1">
    <location>
        <begin position="80"/>
        <end position="98"/>
    </location>
</feature>
<evidence type="ECO:0000313" key="2">
    <source>
        <dbReference type="EMBL" id="XBH04581.1"/>
    </source>
</evidence>
<proteinExistence type="predicted"/>
<dbReference type="InterPro" id="IPR005325">
    <property type="entry name" value="DUF308_memb"/>
</dbReference>
<feature type="transmembrane region" description="Helical" evidence="1">
    <location>
        <begin position="24"/>
        <end position="47"/>
    </location>
</feature>
<gene>
    <name evidence="2" type="ORF">V5E97_00805</name>
</gene>
<accession>A0AAU7CH60</accession>